<feature type="transmembrane region" description="Helical" evidence="7">
    <location>
        <begin position="430"/>
        <end position="451"/>
    </location>
</feature>
<sequence length="532" mass="59956">MSPIKKEADSINVQELKNGDGASSTEFKQTDLADGEKVTYKEADELLKFMEQYEPTSKELTPEESKHLDKKNFSITLLLVTLVTLILFMDKATIGYTTILGIYKDTDLTKKGFNNLNSIFYAGYLIAQWPCHILMQKFPIGKYLSISIFLWAVILGGTAACKNYSQLMACRFLLGATESVVTPACEITLGMFLDTEQREVAQPIFWMATAIAPLISSFVAYGLLHVENVSTFPWRIFMSLNAGLSLILALIVWIFYPDNPSNAKFLTVDEKVHLIKKIQNSTKSSIEQKTIKKHQIIETFKDPISWLFALQSFTLMLSNSLHYQQNQLYLDIGVNNLGSSLVSATGAGFDILMYLVFTIIIKKFPNQNGYIGSICLIIPIASSIAMVTIPWENKKALLANMILAGSTKGVAYIVELGWTTSSAAGYTKKLYRNVMFMIAYSVANMISPQLWNPKDAPRYYSSWIVQIVVAFFLNGVILLIIRLILSKRNKQRLQDDDDKDYYVQTDEGVLERVDVAMLDLTDLENKKFIYPL</sequence>
<protein>
    <recommendedName>
        <fullName evidence="10">Major facilitator superfamily (MFS) profile domain-containing protein</fullName>
    </recommendedName>
</protein>
<dbReference type="EMBL" id="KV454214">
    <property type="protein sequence ID" value="ODQ56967.1"/>
    <property type="molecule type" value="Genomic_DNA"/>
</dbReference>
<dbReference type="Pfam" id="PF07690">
    <property type="entry name" value="MFS_1"/>
    <property type="match status" value="1"/>
</dbReference>
<keyword evidence="3 7" id="KW-0812">Transmembrane</keyword>
<feature type="transmembrane region" description="Helical" evidence="7">
    <location>
        <begin position="236"/>
        <end position="256"/>
    </location>
</feature>
<comment type="subcellular location">
    <subcellularLocation>
        <location evidence="1">Membrane</location>
        <topology evidence="1">Multi-pass membrane protein</topology>
    </subcellularLocation>
</comment>
<dbReference type="Proteomes" id="UP000094112">
    <property type="component" value="Unassembled WGS sequence"/>
</dbReference>
<feature type="transmembrane region" description="Helical" evidence="7">
    <location>
        <begin position="463"/>
        <end position="485"/>
    </location>
</feature>
<feature type="transmembrane region" description="Helical" evidence="7">
    <location>
        <begin position="204"/>
        <end position="224"/>
    </location>
</feature>
<dbReference type="STRING" id="683960.A0A1E3NWM7"/>
<dbReference type="GO" id="GO:0016020">
    <property type="term" value="C:membrane"/>
    <property type="evidence" value="ECO:0007669"/>
    <property type="project" value="UniProtKB-SubCell"/>
</dbReference>
<feature type="transmembrane region" description="Helical" evidence="7">
    <location>
        <begin position="397"/>
        <end position="418"/>
    </location>
</feature>
<feature type="transmembrane region" description="Helical" evidence="7">
    <location>
        <begin position="172"/>
        <end position="192"/>
    </location>
</feature>
<proteinExistence type="predicted"/>
<gene>
    <name evidence="8" type="ORF">WICANDRAFT_102067</name>
</gene>
<dbReference type="GeneID" id="30197589"/>
<dbReference type="SUPFAM" id="SSF103473">
    <property type="entry name" value="MFS general substrate transporter"/>
    <property type="match status" value="1"/>
</dbReference>
<name>A0A1E3NWM7_WICAA</name>
<reference evidence="8 9" key="1">
    <citation type="journal article" date="2016" name="Proc. Natl. Acad. Sci. U.S.A.">
        <title>Comparative genomics of biotechnologically important yeasts.</title>
        <authorList>
            <person name="Riley R."/>
            <person name="Haridas S."/>
            <person name="Wolfe K.H."/>
            <person name="Lopes M.R."/>
            <person name="Hittinger C.T."/>
            <person name="Goeker M."/>
            <person name="Salamov A.A."/>
            <person name="Wisecaver J.H."/>
            <person name="Long T.M."/>
            <person name="Calvey C.H."/>
            <person name="Aerts A.L."/>
            <person name="Barry K.W."/>
            <person name="Choi C."/>
            <person name="Clum A."/>
            <person name="Coughlan A.Y."/>
            <person name="Deshpande S."/>
            <person name="Douglass A.P."/>
            <person name="Hanson S.J."/>
            <person name="Klenk H.-P."/>
            <person name="LaButti K.M."/>
            <person name="Lapidus A."/>
            <person name="Lindquist E.A."/>
            <person name="Lipzen A.M."/>
            <person name="Meier-Kolthoff J.P."/>
            <person name="Ohm R.A."/>
            <person name="Otillar R.P."/>
            <person name="Pangilinan J.L."/>
            <person name="Peng Y."/>
            <person name="Rokas A."/>
            <person name="Rosa C.A."/>
            <person name="Scheuner C."/>
            <person name="Sibirny A.A."/>
            <person name="Slot J.C."/>
            <person name="Stielow J.B."/>
            <person name="Sun H."/>
            <person name="Kurtzman C.P."/>
            <person name="Blackwell M."/>
            <person name="Grigoriev I.V."/>
            <person name="Jeffries T.W."/>
        </authorList>
    </citation>
    <scope>NUCLEOTIDE SEQUENCE [LARGE SCALE GENOMIC DNA]</scope>
    <source>
        <strain evidence="9">ATCC 58044 / CBS 1984 / NCYC 433 / NRRL Y-366-8</strain>
    </source>
</reference>
<evidence type="ECO:0000256" key="6">
    <source>
        <dbReference type="SAM" id="MobiDB-lite"/>
    </source>
</evidence>
<keyword evidence="4 7" id="KW-1133">Transmembrane helix</keyword>
<evidence type="ECO:0000313" key="9">
    <source>
        <dbReference type="Proteomes" id="UP000094112"/>
    </source>
</evidence>
<accession>A0A1E3NWM7</accession>
<feature type="transmembrane region" description="Helical" evidence="7">
    <location>
        <begin position="369"/>
        <end position="391"/>
    </location>
</feature>
<dbReference type="InterPro" id="IPR036259">
    <property type="entry name" value="MFS_trans_sf"/>
</dbReference>
<organism evidence="8 9">
    <name type="scientific">Wickerhamomyces anomalus (strain ATCC 58044 / CBS 1984 / NCYC 433 / NRRL Y-366-8)</name>
    <name type="common">Yeast</name>
    <name type="synonym">Hansenula anomala</name>
    <dbReference type="NCBI Taxonomy" id="683960"/>
    <lineage>
        <taxon>Eukaryota</taxon>
        <taxon>Fungi</taxon>
        <taxon>Dikarya</taxon>
        <taxon>Ascomycota</taxon>
        <taxon>Saccharomycotina</taxon>
        <taxon>Saccharomycetes</taxon>
        <taxon>Phaffomycetales</taxon>
        <taxon>Wickerhamomycetaceae</taxon>
        <taxon>Wickerhamomyces</taxon>
    </lineage>
</organism>
<evidence type="ECO:0000256" key="3">
    <source>
        <dbReference type="ARBA" id="ARBA00022692"/>
    </source>
</evidence>
<dbReference type="PANTHER" id="PTHR43791">
    <property type="entry name" value="PERMEASE-RELATED"/>
    <property type="match status" value="1"/>
</dbReference>
<evidence type="ECO:0008006" key="10">
    <source>
        <dbReference type="Google" id="ProtNLM"/>
    </source>
</evidence>
<feature type="transmembrane region" description="Helical" evidence="7">
    <location>
        <begin position="72"/>
        <end position="89"/>
    </location>
</feature>
<dbReference type="InterPro" id="IPR011701">
    <property type="entry name" value="MFS"/>
</dbReference>
<dbReference type="RefSeq" id="XP_019036174.1">
    <property type="nucleotide sequence ID" value="XM_019180343.1"/>
</dbReference>
<evidence type="ECO:0000256" key="5">
    <source>
        <dbReference type="ARBA" id="ARBA00023136"/>
    </source>
</evidence>
<feature type="region of interest" description="Disordered" evidence="6">
    <location>
        <begin position="1"/>
        <end position="28"/>
    </location>
</feature>
<dbReference type="AlphaFoldDB" id="A0A1E3NWM7"/>
<dbReference type="PANTHER" id="PTHR43791:SF63">
    <property type="entry name" value="HIGH AFFINITY CYSTEINE TRANSPORTER"/>
    <property type="match status" value="1"/>
</dbReference>
<evidence type="ECO:0000256" key="4">
    <source>
        <dbReference type="ARBA" id="ARBA00022989"/>
    </source>
</evidence>
<dbReference type="GO" id="GO:0033229">
    <property type="term" value="F:cysteine transmembrane transporter activity"/>
    <property type="evidence" value="ECO:0007669"/>
    <property type="project" value="TreeGrafter"/>
</dbReference>
<keyword evidence="5 7" id="KW-0472">Membrane</keyword>
<dbReference type="Gene3D" id="1.20.1250.20">
    <property type="entry name" value="MFS general substrate transporter like domains"/>
    <property type="match status" value="1"/>
</dbReference>
<evidence type="ECO:0000256" key="7">
    <source>
        <dbReference type="SAM" id="Phobius"/>
    </source>
</evidence>
<keyword evidence="9" id="KW-1185">Reference proteome</keyword>
<evidence type="ECO:0000313" key="8">
    <source>
        <dbReference type="EMBL" id="ODQ56967.1"/>
    </source>
</evidence>
<keyword evidence="2" id="KW-0813">Transport</keyword>
<feature type="transmembrane region" description="Helical" evidence="7">
    <location>
        <begin position="143"/>
        <end position="160"/>
    </location>
</feature>
<evidence type="ECO:0000256" key="1">
    <source>
        <dbReference type="ARBA" id="ARBA00004141"/>
    </source>
</evidence>
<feature type="transmembrane region" description="Helical" evidence="7">
    <location>
        <begin position="337"/>
        <end position="357"/>
    </location>
</feature>
<feature type="compositionally biased region" description="Polar residues" evidence="6">
    <location>
        <begin position="11"/>
        <end position="27"/>
    </location>
</feature>
<dbReference type="OrthoDB" id="3639251at2759"/>
<evidence type="ECO:0000256" key="2">
    <source>
        <dbReference type="ARBA" id="ARBA00022448"/>
    </source>
</evidence>